<evidence type="ECO:0000256" key="1">
    <source>
        <dbReference type="ARBA" id="ARBA00022723"/>
    </source>
</evidence>
<keyword evidence="7" id="KW-1185">Reference proteome</keyword>
<reference evidence="6 7" key="1">
    <citation type="journal article" date="2012" name="New Phytol.">
        <title>Insight into trade-off between wood decay and parasitism from the genome of a fungal forest pathogen.</title>
        <authorList>
            <person name="Olson A."/>
            <person name="Aerts A."/>
            <person name="Asiegbu F."/>
            <person name="Belbahri L."/>
            <person name="Bouzid O."/>
            <person name="Broberg A."/>
            <person name="Canback B."/>
            <person name="Coutinho P.M."/>
            <person name="Cullen D."/>
            <person name="Dalman K."/>
            <person name="Deflorio G."/>
            <person name="van Diepen L.T."/>
            <person name="Dunand C."/>
            <person name="Duplessis S."/>
            <person name="Durling M."/>
            <person name="Gonthier P."/>
            <person name="Grimwood J."/>
            <person name="Fossdal C.G."/>
            <person name="Hansson D."/>
            <person name="Henrissat B."/>
            <person name="Hietala A."/>
            <person name="Himmelstrand K."/>
            <person name="Hoffmeister D."/>
            <person name="Hogberg N."/>
            <person name="James T.Y."/>
            <person name="Karlsson M."/>
            <person name="Kohler A."/>
            <person name="Kues U."/>
            <person name="Lee Y.H."/>
            <person name="Lin Y.C."/>
            <person name="Lind M."/>
            <person name="Lindquist E."/>
            <person name="Lombard V."/>
            <person name="Lucas S."/>
            <person name="Lunden K."/>
            <person name="Morin E."/>
            <person name="Murat C."/>
            <person name="Park J."/>
            <person name="Raffaello T."/>
            <person name="Rouze P."/>
            <person name="Salamov A."/>
            <person name="Schmutz J."/>
            <person name="Solheim H."/>
            <person name="Stahlberg J."/>
            <person name="Velez H."/>
            <person name="de Vries R.P."/>
            <person name="Wiebenga A."/>
            <person name="Woodward S."/>
            <person name="Yakovlev I."/>
            <person name="Garbelotto M."/>
            <person name="Martin F."/>
            <person name="Grigoriev I.V."/>
            <person name="Stenlid J."/>
        </authorList>
    </citation>
    <scope>NUCLEOTIDE SEQUENCE [LARGE SCALE GENOMIC DNA]</scope>
    <source>
        <strain evidence="6 7">TC 32-1</strain>
    </source>
</reference>
<dbReference type="Gene3D" id="3.30.160.60">
    <property type="entry name" value="Classic Zinc Finger"/>
    <property type="match status" value="1"/>
</dbReference>
<dbReference type="OrthoDB" id="6105938at2759"/>
<dbReference type="Proteomes" id="UP000030671">
    <property type="component" value="Unassembled WGS sequence"/>
</dbReference>
<accession>W4JQH6</accession>
<evidence type="ECO:0000256" key="4">
    <source>
        <dbReference type="ARBA" id="ARBA00022833"/>
    </source>
</evidence>
<dbReference type="PROSITE" id="PS00028">
    <property type="entry name" value="ZINC_FINGER_C2H2_1"/>
    <property type="match status" value="1"/>
</dbReference>
<dbReference type="PANTHER" id="PTHR24379">
    <property type="entry name" value="KRAB AND ZINC FINGER DOMAIN-CONTAINING"/>
    <property type="match status" value="1"/>
</dbReference>
<protein>
    <recommendedName>
        <fullName evidence="5">C2H2-type domain-containing protein</fullName>
    </recommendedName>
</protein>
<evidence type="ECO:0000259" key="5">
    <source>
        <dbReference type="PROSITE" id="PS00028"/>
    </source>
</evidence>
<evidence type="ECO:0000256" key="3">
    <source>
        <dbReference type="ARBA" id="ARBA00022771"/>
    </source>
</evidence>
<dbReference type="AlphaFoldDB" id="W4JQH6"/>
<gene>
    <name evidence="6" type="ORF">HETIRDRAFT_162576</name>
</gene>
<keyword evidence="3" id="KW-0863">Zinc-finger</keyword>
<feature type="domain" description="C2H2-type" evidence="5">
    <location>
        <begin position="37"/>
        <end position="58"/>
    </location>
</feature>
<dbReference type="HOGENOM" id="CLU_1219821_0_0_1"/>
<keyword evidence="1" id="KW-0479">Metal-binding</keyword>
<dbReference type="KEGG" id="hir:HETIRDRAFT_162576"/>
<dbReference type="EMBL" id="KI925465">
    <property type="protein sequence ID" value="ETW75807.1"/>
    <property type="molecule type" value="Genomic_DNA"/>
</dbReference>
<organism evidence="6 7">
    <name type="scientific">Heterobasidion irregulare (strain TC 32-1)</name>
    <dbReference type="NCBI Taxonomy" id="747525"/>
    <lineage>
        <taxon>Eukaryota</taxon>
        <taxon>Fungi</taxon>
        <taxon>Dikarya</taxon>
        <taxon>Basidiomycota</taxon>
        <taxon>Agaricomycotina</taxon>
        <taxon>Agaricomycetes</taxon>
        <taxon>Russulales</taxon>
        <taxon>Bondarzewiaceae</taxon>
        <taxon>Heterobasidion</taxon>
        <taxon>Heterobasidion annosum species complex</taxon>
    </lineage>
</organism>
<keyword evidence="4" id="KW-0862">Zinc</keyword>
<proteinExistence type="predicted"/>
<keyword evidence="2" id="KW-0677">Repeat</keyword>
<dbReference type="InterPro" id="IPR013087">
    <property type="entry name" value="Znf_C2H2_type"/>
</dbReference>
<dbReference type="GeneID" id="20667782"/>
<name>W4JQH6_HETIT</name>
<dbReference type="RefSeq" id="XP_009552058.1">
    <property type="nucleotide sequence ID" value="XM_009553763.1"/>
</dbReference>
<evidence type="ECO:0000313" key="6">
    <source>
        <dbReference type="EMBL" id="ETW75807.1"/>
    </source>
</evidence>
<sequence>MLMAAICPLPACQGRTFISDTALEQHMRSSRLQHPFCESCDRKFVNVPAFAQHLQAIHSPQYNCCAKTFHSNESLKQHQTTASSHPECSWCDERFINEEERDNHEVARHRLVQCRVCRDCVVRLHELDDHYADSDQHDRCSFCQRGFSDREELFAVSGVSSALTLVQLKMPSIYGKVIQMYSAKSAMNRSYLKNRSNFIMIKRSLSTRVVEYVTSGSKIIRSSVSIL</sequence>
<dbReference type="GO" id="GO:0008270">
    <property type="term" value="F:zinc ion binding"/>
    <property type="evidence" value="ECO:0007669"/>
    <property type="project" value="UniProtKB-KW"/>
</dbReference>
<evidence type="ECO:0000256" key="2">
    <source>
        <dbReference type="ARBA" id="ARBA00022737"/>
    </source>
</evidence>
<dbReference type="SMART" id="SM00355">
    <property type="entry name" value="ZnF_C2H2"/>
    <property type="match status" value="5"/>
</dbReference>
<dbReference type="InParanoid" id="W4JQH6"/>
<dbReference type="PANTHER" id="PTHR24379:SF121">
    <property type="entry name" value="C2H2-TYPE DOMAIN-CONTAINING PROTEIN"/>
    <property type="match status" value="1"/>
</dbReference>
<evidence type="ECO:0000313" key="7">
    <source>
        <dbReference type="Proteomes" id="UP000030671"/>
    </source>
</evidence>